<comment type="caution">
    <text evidence="4">The sequence shown here is derived from an EMBL/GenBank/DDBJ whole genome shotgun (WGS) entry which is preliminary data.</text>
</comment>
<organism evidence="4 5">
    <name type="scientific">Dreissena polymorpha</name>
    <name type="common">Zebra mussel</name>
    <name type="synonym">Mytilus polymorpha</name>
    <dbReference type="NCBI Taxonomy" id="45954"/>
    <lineage>
        <taxon>Eukaryota</taxon>
        <taxon>Metazoa</taxon>
        <taxon>Spiralia</taxon>
        <taxon>Lophotrochozoa</taxon>
        <taxon>Mollusca</taxon>
        <taxon>Bivalvia</taxon>
        <taxon>Autobranchia</taxon>
        <taxon>Heteroconchia</taxon>
        <taxon>Euheterodonta</taxon>
        <taxon>Imparidentia</taxon>
        <taxon>Neoheterodontei</taxon>
        <taxon>Myida</taxon>
        <taxon>Dreissenoidea</taxon>
        <taxon>Dreissenidae</taxon>
        <taxon>Dreissena</taxon>
    </lineage>
</organism>
<evidence type="ECO:0000313" key="4">
    <source>
        <dbReference type="EMBL" id="KAH3821487.1"/>
    </source>
</evidence>
<reference evidence="4" key="2">
    <citation type="submission" date="2020-11" db="EMBL/GenBank/DDBJ databases">
        <authorList>
            <person name="McCartney M.A."/>
            <person name="Auch B."/>
            <person name="Kono T."/>
            <person name="Mallez S."/>
            <person name="Becker A."/>
            <person name="Gohl D.M."/>
            <person name="Silverstein K.A.T."/>
            <person name="Koren S."/>
            <person name="Bechman K.B."/>
            <person name="Herman A."/>
            <person name="Abrahante J.E."/>
            <person name="Garbe J."/>
        </authorList>
    </citation>
    <scope>NUCLEOTIDE SEQUENCE</scope>
    <source>
        <strain evidence="4">Duluth1</strain>
        <tissue evidence="4">Whole animal</tissue>
    </source>
</reference>
<dbReference type="InterPro" id="IPR017868">
    <property type="entry name" value="Filamin/ABP280_repeat-like"/>
</dbReference>
<dbReference type="EMBL" id="JAIWYP010000005">
    <property type="protein sequence ID" value="KAH3821487.1"/>
    <property type="molecule type" value="Genomic_DNA"/>
</dbReference>
<sequence length="64" mass="6630">MISLCLLISLCLIHIQVNSAAAGDDEVAVKAKSPSGRSLNLSTMPRQGGNNVSNANPSEVGEYS</sequence>
<protein>
    <submittedName>
        <fullName evidence="4">Uncharacterized protein</fullName>
    </submittedName>
</protein>
<reference evidence="4" key="1">
    <citation type="journal article" date="2019" name="bioRxiv">
        <title>The Genome of the Zebra Mussel, Dreissena polymorpha: A Resource for Invasive Species Research.</title>
        <authorList>
            <person name="McCartney M.A."/>
            <person name="Auch B."/>
            <person name="Kono T."/>
            <person name="Mallez S."/>
            <person name="Zhang Y."/>
            <person name="Obille A."/>
            <person name="Becker A."/>
            <person name="Abrahante J.E."/>
            <person name="Garbe J."/>
            <person name="Badalamenti J.P."/>
            <person name="Herman A."/>
            <person name="Mangelson H."/>
            <person name="Liachko I."/>
            <person name="Sullivan S."/>
            <person name="Sone E.D."/>
            <person name="Koren S."/>
            <person name="Silverstein K.A.T."/>
            <person name="Beckman K.B."/>
            <person name="Gohl D.M."/>
        </authorList>
    </citation>
    <scope>NUCLEOTIDE SEQUENCE</scope>
    <source>
        <strain evidence="4">Duluth1</strain>
        <tissue evidence="4">Whole animal</tissue>
    </source>
</reference>
<evidence type="ECO:0000256" key="1">
    <source>
        <dbReference type="PROSITE-ProRule" id="PRU00087"/>
    </source>
</evidence>
<accession>A0A9D4GR88</accession>
<feature type="repeat" description="Filamin" evidence="1">
    <location>
        <begin position="14"/>
        <end position="64"/>
    </location>
</feature>
<feature type="region of interest" description="Disordered" evidence="2">
    <location>
        <begin position="32"/>
        <end position="64"/>
    </location>
</feature>
<keyword evidence="3" id="KW-0732">Signal</keyword>
<dbReference type="AlphaFoldDB" id="A0A9D4GR88"/>
<feature type="chain" id="PRO_5038822778" evidence="3">
    <location>
        <begin position="23"/>
        <end position="64"/>
    </location>
</feature>
<dbReference type="PROSITE" id="PS50194">
    <property type="entry name" value="FILAMIN_REPEAT"/>
    <property type="match status" value="1"/>
</dbReference>
<name>A0A9D4GR88_DREPO</name>
<keyword evidence="5" id="KW-1185">Reference proteome</keyword>
<proteinExistence type="predicted"/>
<gene>
    <name evidence="4" type="ORF">DPMN_123251</name>
</gene>
<evidence type="ECO:0000256" key="3">
    <source>
        <dbReference type="SAM" id="SignalP"/>
    </source>
</evidence>
<dbReference type="Proteomes" id="UP000828390">
    <property type="component" value="Unassembled WGS sequence"/>
</dbReference>
<evidence type="ECO:0000313" key="5">
    <source>
        <dbReference type="Proteomes" id="UP000828390"/>
    </source>
</evidence>
<feature type="signal peptide" evidence="3">
    <location>
        <begin position="1"/>
        <end position="22"/>
    </location>
</feature>
<evidence type="ECO:0000256" key="2">
    <source>
        <dbReference type="SAM" id="MobiDB-lite"/>
    </source>
</evidence>
<feature type="compositionally biased region" description="Polar residues" evidence="2">
    <location>
        <begin position="35"/>
        <end position="57"/>
    </location>
</feature>